<dbReference type="InterPro" id="IPR007720">
    <property type="entry name" value="PigQ/GPI1"/>
</dbReference>
<gene>
    <name evidence="2" type="ORF">AAG570_011673</name>
</gene>
<feature type="transmembrane region" description="Helical" evidence="1">
    <location>
        <begin position="337"/>
        <end position="361"/>
    </location>
</feature>
<sequence length="455" mass="50528">MKSSALVLLPDSLCQYKVGDYLYGFVKRDAPNPAVYVLDAKEQLGSGACGRLVGDEGNAGSIGVDWVLVSMKVQVPVVVKLTLGGSELDCCDFCTLVYDRKTFLRSELLVSSKSESKDCFGTLYLALKAGCPRAIKPLPALDAPLGIFIRLLEVFNFLFSACRPVLRYSSFATHLADSTHSLLWALRTFKIQKTVGLYLGNYMLALLVDLFCGFVVLHFLVGQTSAQEVYGFISATTQQMMVPGLLRPLLEFSYYVFLKLGLLGLSFQIAIVTDVFTVATFHIYCIYIYAARLYELQASGLWSLSRLVLGRNRNPQPGRVDSCPYTKEQLFLGTMSFTVLLFLLPTTLVYYVVFVVIRVGIKTVSEVLARLRYCVQAMPLYTTIVWLFLPSYTTMTMKITPKKLDSSLVLSAQPVCSSWFTTVCHCVPPPLVAPPPIPWVDAIKKVFTGKVIRSL</sequence>
<dbReference type="PANTHER" id="PTHR21329:SF3">
    <property type="entry name" value="PHOSPHATIDYLINOSITOL N-ACETYLGLUCOSAMINYLTRANSFERASE SUBUNIT Q"/>
    <property type="match status" value="1"/>
</dbReference>
<feature type="transmembrane region" description="Helical" evidence="1">
    <location>
        <begin position="197"/>
        <end position="220"/>
    </location>
</feature>
<evidence type="ECO:0000256" key="1">
    <source>
        <dbReference type="SAM" id="Phobius"/>
    </source>
</evidence>
<keyword evidence="1" id="KW-1133">Transmembrane helix</keyword>
<dbReference type="Proteomes" id="UP001558652">
    <property type="component" value="Unassembled WGS sequence"/>
</dbReference>
<accession>A0ABD0YGK0</accession>
<evidence type="ECO:0000313" key="2">
    <source>
        <dbReference type="EMBL" id="KAL1130425.1"/>
    </source>
</evidence>
<keyword evidence="1" id="KW-0472">Membrane</keyword>
<name>A0ABD0YGK0_9HEMI</name>
<keyword evidence="1" id="KW-0812">Transmembrane</keyword>
<feature type="transmembrane region" description="Helical" evidence="1">
    <location>
        <begin position="373"/>
        <end position="392"/>
    </location>
</feature>
<feature type="transmembrane region" description="Helical" evidence="1">
    <location>
        <begin position="269"/>
        <end position="290"/>
    </location>
</feature>
<proteinExistence type="predicted"/>
<protein>
    <recommendedName>
        <fullName evidence="4">Phosphatidylinositol N-acetylglucosaminyltransferase subunit Q</fullName>
    </recommendedName>
</protein>
<organism evidence="2 3">
    <name type="scientific">Ranatra chinensis</name>
    <dbReference type="NCBI Taxonomy" id="642074"/>
    <lineage>
        <taxon>Eukaryota</taxon>
        <taxon>Metazoa</taxon>
        <taxon>Ecdysozoa</taxon>
        <taxon>Arthropoda</taxon>
        <taxon>Hexapoda</taxon>
        <taxon>Insecta</taxon>
        <taxon>Pterygota</taxon>
        <taxon>Neoptera</taxon>
        <taxon>Paraneoptera</taxon>
        <taxon>Hemiptera</taxon>
        <taxon>Heteroptera</taxon>
        <taxon>Panheteroptera</taxon>
        <taxon>Nepomorpha</taxon>
        <taxon>Nepidae</taxon>
        <taxon>Ranatrinae</taxon>
        <taxon>Ranatra</taxon>
    </lineage>
</organism>
<dbReference type="PANTHER" id="PTHR21329">
    <property type="entry name" value="PHOSPHATIDYLINOSITOL N-ACETYLGLUCOSAMINYLTRANSFERASE SUBUNIT Q-RELATED"/>
    <property type="match status" value="1"/>
</dbReference>
<comment type="caution">
    <text evidence="2">The sequence shown here is derived from an EMBL/GenBank/DDBJ whole genome shotgun (WGS) entry which is preliminary data.</text>
</comment>
<dbReference type="AlphaFoldDB" id="A0ABD0YGK0"/>
<dbReference type="EMBL" id="JBFDAA010000007">
    <property type="protein sequence ID" value="KAL1130425.1"/>
    <property type="molecule type" value="Genomic_DNA"/>
</dbReference>
<evidence type="ECO:0008006" key="4">
    <source>
        <dbReference type="Google" id="ProtNLM"/>
    </source>
</evidence>
<dbReference type="Pfam" id="PF05024">
    <property type="entry name" value="Gpi1"/>
    <property type="match status" value="1"/>
</dbReference>
<keyword evidence="3" id="KW-1185">Reference proteome</keyword>
<reference evidence="2 3" key="1">
    <citation type="submission" date="2024-07" db="EMBL/GenBank/DDBJ databases">
        <title>Chromosome-level genome assembly of the water stick insect Ranatra chinensis (Heteroptera: Nepidae).</title>
        <authorList>
            <person name="Liu X."/>
        </authorList>
    </citation>
    <scope>NUCLEOTIDE SEQUENCE [LARGE SCALE GENOMIC DNA]</scope>
    <source>
        <strain evidence="2">Cailab_2021Rc</strain>
        <tissue evidence="2">Muscle</tissue>
    </source>
</reference>
<evidence type="ECO:0000313" key="3">
    <source>
        <dbReference type="Proteomes" id="UP001558652"/>
    </source>
</evidence>